<dbReference type="EMBL" id="JAJJPB010000038">
    <property type="protein sequence ID" value="MCC9296606.1"/>
    <property type="molecule type" value="Genomic_DNA"/>
</dbReference>
<dbReference type="SUPFAM" id="SSF82549">
    <property type="entry name" value="DAK1/DegV-like"/>
    <property type="match status" value="1"/>
</dbReference>
<dbReference type="InterPro" id="IPR050270">
    <property type="entry name" value="DegV_domain_contain"/>
</dbReference>
<reference evidence="2" key="1">
    <citation type="submission" date="2021-11" db="EMBL/GenBank/DDBJ databases">
        <authorList>
            <person name="Qingchun L."/>
            <person name="Dong Z."/>
            <person name="Zongwei Q."/>
            <person name="Jia Z."/>
            <person name="Duotao L."/>
        </authorList>
    </citation>
    <scope>NUCLEOTIDE SEQUENCE</scope>
    <source>
        <strain evidence="2">WLY-B-L2</strain>
    </source>
</reference>
<protein>
    <submittedName>
        <fullName evidence="2">DegV family protein</fullName>
    </submittedName>
</protein>
<dbReference type="PANTHER" id="PTHR33434">
    <property type="entry name" value="DEGV DOMAIN-CONTAINING PROTEIN DR_1986-RELATED"/>
    <property type="match status" value="1"/>
</dbReference>
<comment type="caution">
    <text evidence="2">The sequence shown here is derived from an EMBL/GenBank/DDBJ whole genome shotgun (WGS) entry which is preliminary data.</text>
</comment>
<dbReference type="PROSITE" id="PS51482">
    <property type="entry name" value="DEGV"/>
    <property type="match status" value="1"/>
</dbReference>
<dbReference type="Gene3D" id="3.40.50.10170">
    <property type="match status" value="1"/>
</dbReference>
<evidence type="ECO:0000313" key="2">
    <source>
        <dbReference type="EMBL" id="MCC9296606.1"/>
    </source>
</evidence>
<proteinExistence type="predicted"/>
<sequence length="290" mass="31664">MNIAVVTDSNSGISEREAKEWGIYILPMPIIIEDDIYFEGKNITKELFYNSLISGKNVSTSQPSPGNVVNLWESILNDGYDEIVYIPMSSGLSSSCHTALSLALEYKGRVEVVDNHRISVTQKHSVMEAVSLSRNNYSAFDIKRILEKNAYESSIYIAVDTLEYLKKGGRVTPAGAAVGSVLNIKPVLTIQGGKLDAFSVTRGMNKCKKKMIEAIKDDINLRFGDPSTLRIKIGAAGSFLDDEMAVKWKNEVSAAFDNIQVTYDPLAFSIGCHVGPNAIGIGVSKVVCNI</sequence>
<evidence type="ECO:0000256" key="1">
    <source>
        <dbReference type="ARBA" id="ARBA00023121"/>
    </source>
</evidence>
<dbReference type="PANTHER" id="PTHR33434:SF2">
    <property type="entry name" value="FATTY ACID-BINDING PROTEIN TM_1468"/>
    <property type="match status" value="1"/>
</dbReference>
<dbReference type="NCBIfam" id="TIGR00762">
    <property type="entry name" value="DegV"/>
    <property type="match status" value="1"/>
</dbReference>
<dbReference type="RefSeq" id="WP_179977522.1">
    <property type="nucleotide sequence ID" value="NZ_JAJJPB010000038.1"/>
</dbReference>
<accession>A0ABS8N9X9</accession>
<dbReference type="Gene3D" id="3.30.1180.10">
    <property type="match status" value="1"/>
</dbReference>
<dbReference type="InterPro" id="IPR043168">
    <property type="entry name" value="DegV_C"/>
</dbReference>
<keyword evidence="3" id="KW-1185">Reference proteome</keyword>
<gene>
    <name evidence="2" type="ORF">LN736_17340</name>
</gene>
<keyword evidence="1" id="KW-0446">Lipid-binding</keyword>
<name>A0ABS8N9X9_9CLOT</name>
<organism evidence="2 3">
    <name type="scientific">Clostridium aromativorans</name>
    <dbReference type="NCBI Taxonomy" id="2836848"/>
    <lineage>
        <taxon>Bacteria</taxon>
        <taxon>Bacillati</taxon>
        <taxon>Bacillota</taxon>
        <taxon>Clostridia</taxon>
        <taxon>Eubacteriales</taxon>
        <taxon>Clostridiaceae</taxon>
        <taxon>Clostridium</taxon>
    </lineage>
</organism>
<evidence type="ECO:0000313" key="3">
    <source>
        <dbReference type="Proteomes" id="UP001165422"/>
    </source>
</evidence>
<dbReference type="Proteomes" id="UP001165422">
    <property type="component" value="Unassembled WGS sequence"/>
</dbReference>
<dbReference type="Pfam" id="PF02645">
    <property type="entry name" value="DegV"/>
    <property type="match status" value="1"/>
</dbReference>
<dbReference type="InterPro" id="IPR003797">
    <property type="entry name" value="DegV"/>
</dbReference>